<reference evidence="2 3" key="1">
    <citation type="submission" date="2020-08" db="EMBL/GenBank/DDBJ databases">
        <title>Genomic Encyclopedia of Type Strains, Phase IV (KMG-IV): sequencing the most valuable type-strain genomes for metagenomic binning, comparative biology and taxonomic classification.</title>
        <authorList>
            <person name="Goeker M."/>
        </authorList>
    </citation>
    <scope>NUCLEOTIDE SEQUENCE [LARGE SCALE GENOMIC DNA]</scope>
    <source>
        <strain evidence="2 3">DSM 15867</strain>
    </source>
</reference>
<dbReference type="Proteomes" id="UP000574769">
    <property type="component" value="Unassembled WGS sequence"/>
</dbReference>
<proteinExistence type="predicted"/>
<sequence>MKTFSKLALALALTTGVSGLALTPPAIAKKKEEPAGPKLSPDFLKAAKPAQDAIKAKDYATAETNLAAATAAAKNDDEKYIVAALNYDLANQKLADQQAANPNAPLNETSLAPALDALIANPATPAADRGKYAYRRGALAYNGKQWPVAIQYFNQAKQLGYAPPEVNLQIAQAKVASGDVNGGLSDLEAQVAADTAAGKPVSEDYYRYGIARANAAKLGPQTVNWIAKYVTAYPTPKNWRDAIVTYGMAGNSVAKLDEAQKIDLFRLMRATRSLADQTDYLEYADDVSRKGLPAEAAAVLKEGMAAGKIPAGNAMAKALLADSTTKAKQEGSLAPIEAKASAAANGRLAASTAEAYLGMDNFPKAIALYRLALQKGGVDAGEVNTRLGIALARSGDKAGAKAAFAEVKGAPRSGIAALWTAYVDAPATAA</sequence>
<organism evidence="2 3">
    <name type="scientific">Sphingomonas abaci</name>
    <dbReference type="NCBI Taxonomy" id="237611"/>
    <lineage>
        <taxon>Bacteria</taxon>
        <taxon>Pseudomonadati</taxon>
        <taxon>Pseudomonadota</taxon>
        <taxon>Alphaproteobacteria</taxon>
        <taxon>Sphingomonadales</taxon>
        <taxon>Sphingomonadaceae</taxon>
        <taxon>Sphingomonas</taxon>
    </lineage>
</organism>
<accession>A0A7W7F103</accession>
<dbReference type="InterPro" id="IPR011990">
    <property type="entry name" value="TPR-like_helical_dom_sf"/>
</dbReference>
<protein>
    <recommendedName>
        <fullName evidence="4">Tetratricopeptide repeat protein</fullName>
    </recommendedName>
</protein>
<feature type="chain" id="PRO_5030945510" description="Tetratricopeptide repeat protein" evidence="1">
    <location>
        <begin position="29"/>
        <end position="430"/>
    </location>
</feature>
<gene>
    <name evidence="2" type="ORF">GGQ96_003051</name>
</gene>
<evidence type="ECO:0000313" key="3">
    <source>
        <dbReference type="Proteomes" id="UP000574769"/>
    </source>
</evidence>
<dbReference type="SUPFAM" id="SSF48452">
    <property type="entry name" value="TPR-like"/>
    <property type="match status" value="1"/>
</dbReference>
<dbReference type="EMBL" id="JACHNY010000006">
    <property type="protein sequence ID" value="MBB4618905.1"/>
    <property type="molecule type" value="Genomic_DNA"/>
</dbReference>
<dbReference type="AlphaFoldDB" id="A0A7W7F103"/>
<keyword evidence="3" id="KW-1185">Reference proteome</keyword>
<evidence type="ECO:0000313" key="2">
    <source>
        <dbReference type="EMBL" id="MBB4618905.1"/>
    </source>
</evidence>
<comment type="caution">
    <text evidence="2">The sequence shown here is derived from an EMBL/GenBank/DDBJ whole genome shotgun (WGS) entry which is preliminary data.</text>
</comment>
<evidence type="ECO:0000256" key="1">
    <source>
        <dbReference type="SAM" id="SignalP"/>
    </source>
</evidence>
<dbReference type="RefSeq" id="WP_184116179.1">
    <property type="nucleotide sequence ID" value="NZ_JACHNY010000006.1"/>
</dbReference>
<feature type="signal peptide" evidence="1">
    <location>
        <begin position="1"/>
        <end position="28"/>
    </location>
</feature>
<name>A0A7W7F103_9SPHN</name>
<keyword evidence="1" id="KW-0732">Signal</keyword>
<evidence type="ECO:0008006" key="4">
    <source>
        <dbReference type="Google" id="ProtNLM"/>
    </source>
</evidence>